<gene>
    <name evidence="1" type="ORF">PCOR1329_LOCUS39298</name>
</gene>
<name>A0ABN9TI67_9DINO</name>
<proteinExistence type="predicted"/>
<feature type="non-terminal residue" evidence="1">
    <location>
        <position position="170"/>
    </location>
</feature>
<feature type="non-terminal residue" evidence="1">
    <location>
        <position position="1"/>
    </location>
</feature>
<organism evidence="1 2">
    <name type="scientific">Prorocentrum cordatum</name>
    <dbReference type="NCBI Taxonomy" id="2364126"/>
    <lineage>
        <taxon>Eukaryota</taxon>
        <taxon>Sar</taxon>
        <taxon>Alveolata</taxon>
        <taxon>Dinophyceae</taxon>
        <taxon>Prorocentrales</taxon>
        <taxon>Prorocentraceae</taxon>
        <taxon>Prorocentrum</taxon>
    </lineage>
</organism>
<accession>A0ABN9TI67</accession>
<protein>
    <submittedName>
        <fullName evidence="1">Uncharacterized protein</fullName>
    </submittedName>
</protein>
<dbReference type="EMBL" id="CAUYUJ010014745">
    <property type="protein sequence ID" value="CAK0845527.1"/>
    <property type="molecule type" value="Genomic_DNA"/>
</dbReference>
<sequence>QAANCRYFYLEQDVNSRALEDTLISQLKRLPEILSDNAYIKDRACLSNLPGSSLDFEKMVSQVVASGPFQTELGDIPEPLRGQADRLADAVQEVHENMGHCSNESLAMALKYGKGWQVPIEAAQHLARPSCVDRKRPRLAMPSKAPPTYQFGDVIGAGIFFVFGPENTAK</sequence>
<comment type="caution">
    <text evidence="1">The sequence shown here is derived from an EMBL/GenBank/DDBJ whole genome shotgun (WGS) entry which is preliminary data.</text>
</comment>
<dbReference type="Proteomes" id="UP001189429">
    <property type="component" value="Unassembled WGS sequence"/>
</dbReference>
<reference evidence="1" key="1">
    <citation type="submission" date="2023-10" db="EMBL/GenBank/DDBJ databases">
        <authorList>
            <person name="Chen Y."/>
            <person name="Shah S."/>
            <person name="Dougan E. K."/>
            <person name="Thang M."/>
            <person name="Chan C."/>
        </authorList>
    </citation>
    <scope>NUCLEOTIDE SEQUENCE [LARGE SCALE GENOMIC DNA]</scope>
</reference>
<keyword evidence="2" id="KW-1185">Reference proteome</keyword>
<evidence type="ECO:0000313" key="2">
    <source>
        <dbReference type="Proteomes" id="UP001189429"/>
    </source>
</evidence>
<evidence type="ECO:0000313" key="1">
    <source>
        <dbReference type="EMBL" id="CAK0845527.1"/>
    </source>
</evidence>